<evidence type="ECO:0000256" key="1">
    <source>
        <dbReference type="SAM" id="MobiDB-lite"/>
    </source>
</evidence>
<accession>A0ABU7JZP0</accession>
<keyword evidence="4" id="KW-1185">Reference proteome</keyword>
<evidence type="ECO:0000313" key="3">
    <source>
        <dbReference type="EMBL" id="MEE2035473.1"/>
    </source>
</evidence>
<sequence length="198" mass="19944">MTERYGPEPTPTDDTDTGSVHFPIPDETIADAMVAASALKPVDADTTAESADDDSVIQTNLEPIGAAETTVVDTAPAPTSQDPDGSGDAPHSDLEVGDDPFATAPDWVRAHIPRGPLVIPARTRGGLGSAIGRSRAPRRAPATAEVVEQATVLPVTDSTPAAAKTGSDRSRTPMLAGGGVAALAAISAVVITAMSGGT</sequence>
<protein>
    <submittedName>
        <fullName evidence="3">Uncharacterized protein</fullName>
    </submittedName>
</protein>
<feature type="region of interest" description="Disordered" evidence="1">
    <location>
        <begin position="1"/>
        <end position="23"/>
    </location>
</feature>
<organism evidence="3 4">
    <name type="scientific">Rhodococcus chondri</name>
    <dbReference type="NCBI Taxonomy" id="3065941"/>
    <lineage>
        <taxon>Bacteria</taxon>
        <taxon>Bacillati</taxon>
        <taxon>Actinomycetota</taxon>
        <taxon>Actinomycetes</taxon>
        <taxon>Mycobacteriales</taxon>
        <taxon>Nocardiaceae</taxon>
        <taxon>Rhodococcus</taxon>
    </lineage>
</organism>
<feature type="region of interest" description="Disordered" evidence="1">
    <location>
        <begin position="44"/>
        <end position="98"/>
    </location>
</feature>
<dbReference type="Proteomes" id="UP001331936">
    <property type="component" value="Unassembled WGS sequence"/>
</dbReference>
<keyword evidence="2" id="KW-0472">Membrane</keyword>
<reference evidence="3 4" key="1">
    <citation type="submission" date="2023-08" db="EMBL/GenBank/DDBJ databases">
        <authorList>
            <person name="Girao M."/>
            <person name="Carvalho M.F."/>
        </authorList>
    </citation>
    <scope>NUCLEOTIDE SEQUENCE [LARGE SCALE GENOMIC DNA]</scope>
    <source>
        <strain evidence="3 4">CC-R104</strain>
    </source>
</reference>
<keyword evidence="2" id="KW-0812">Transmembrane</keyword>
<keyword evidence="2" id="KW-1133">Transmembrane helix</keyword>
<feature type="transmembrane region" description="Helical" evidence="2">
    <location>
        <begin position="174"/>
        <end position="194"/>
    </location>
</feature>
<feature type="non-terminal residue" evidence="3">
    <location>
        <position position="198"/>
    </location>
</feature>
<proteinExistence type="predicted"/>
<dbReference type="EMBL" id="JAUZMZ010000328">
    <property type="protein sequence ID" value="MEE2035473.1"/>
    <property type="molecule type" value="Genomic_DNA"/>
</dbReference>
<comment type="caution">
    <text evidence="3">The sequence shown here is derived from an EMBL/GenBank/DDBJ whole genome shotgun (WGS) entry which is preliminary data.</text>
</comment>
<evidence type="ECO:0000256" key="2">
    <source>
        <dbReference type="SAM" id="Phobius"/>
    </source>
</evidence>
<gene>
    <name evidence="3" type="ORF">Q8814_25780</name>
</gene>
<name>A0ABU7JZP0_9NOCA</name>
<evidence type="ECO:0000313" key="4">
    <source>
        <dbReference type="Proteomes" id="UP001331936"/>
    </source>
</evidence>